<evidence type="ECO:0000256" key="9">
    <source>
        <dbReference type="ARBA" id="ARBA00048778"/>
    </source>
</evidence>
<dbReference type="Pfam" id="PF25426">
    <property type="entry name" value="AAA_lid_BCS1"/>
    <property type="match status" value="1"/>
</dbReference>
<keyword evidence="5" id="KW-0067">ATP-binding</keyword>
<protein>
    <submittedName>
        <fullName evidence="13">Mitochondrial chaperone BCS1</fullName>
    </submittedName>
</protein>
<evidence type="ECO:0000256" key="5">
    <source>
        <dbReference type="ARBA" id="ARBA00022840"/>
    </source>
</evidence>
<organism evidence="13 14">
    <name type="scientific">Beauveria bassiana (strain ARSEF 2860)</name>
    <name type="common">White muscardine disease fungus</name>
    <name type="synonym">Tritirachium shiotae</name>
    <dbReference type="NCBI Taxonomy" id="655819"/>
    <lineage>
        <taxon>Eukaryota</taxon>
        <taxon>Fungi</taxon>
        <taxon>Dikarya</taxon>
        <taxon>Ascomycota</taxon>
        <taxon>Pezizomycotina</taxon>
        <taxon>Sordariomycetes</taxon>
        <taxon>Hypocreomycetidae</taxon>
        <taxon>Hypocreales</taxon>
        <taxon>Cordycipitaceae</taxon>
        <taxon>Beauveria</taxon>
    </lineage>
</organism>
<dbReference type="AlphaFoldDB" id="J5JE61"/>
<keyword evidence="2" id="KW-0812">Transmembrane</keyword>
<dbReference type="InterPro" id="IPR027417">
    <property type="entry name" value="P-loop_NTPase"/>
</dbReference>
<feature type="domain" description="ATPase AAA-type core" evidence="10">
    <location>
        <begin position="257"/>
        <end position="328"/>
    </location>
</feature>
<evidence type="ECO:0000256" key="7">
    <source>
        <dbReference type="ARBA" id="ARBA00023128"/>
    </source>
</evidence>
<keyword evidence="8" id="KW-0472">Membrane</keyword>
<keyword evidence="4" id="KW-0378">Hydrolase</keyword>
<evidence type="ECO:0000256" key="4">
    <source>
        <dbReference type="ARBA" id="ARBA00022801"/>
    </source>
</evidence>
<evidence type="ECO:0000256" key="3">
    <source>
        <dbReference type="ARBA" id="ARBA00022741"/>
    </source>
</evidence>
<dbReference type="InterPro" id="IPR057495">
    <property type="entry name" value="AAA_lid_BCS1"/>
</dbReference>
<dbReference type="RefSeq" id="XP_008602393.1">
    <property type="nucleotide sequence ID" value="XM_008604171.1"/>
</dbReference>
<evidence type="ECO:0000259" key="11">
    <source>
        <dbReference type="Pfam" id="PF08740"/>
    </source>
</evidence>
<dbReference type="GO" id="GO:0031966">
    <property type="term" value="C:mitochondrial membrane"/>
    <property type="evidence" value="ECO:0007669"/>
    <property type="project" value="UniProtKB-SubCell"/>
</dbReference>
<feature type="domain" description="Mitochondrial chaperone BCS1-like ATPase lid" evidence="12">
    <location>
        <begin position="366"/>
        <end position="407"/>
    </location>
</feature>
<evidence type="ECO:0000259" key="10">
    <source>
        <dbReference type="Pfam" id="PF00004"/>
    </source>
</evidence>
<dbReference type="GeneID" id="19892086"/>
<evidence type="ECO:0000313" key="14">
    <source>
        <dbReference type="Proteomes" id="UP000002762"/>
    </source>
</evidence>
<keyword evidence="7" id="KW-0496">Mitochondrion</keyword>
<evidence type="ECO:0000256" key="1">
    <source>
        <dbReference type="ARBA" id="ARBA00004325"/>
    </source>
</evidence>
<comment type="catalytic activity">
    <reaction evidence="9">
        <text>ATP + H2O = ADP + phosphate + H(+)</text>
        <dbReference type="Rhea" id="RHEA:13065"/>
        <dbReference type="ChEBI" id="CHEBI:15377"/>
        <dbReference type="ChEBI" id="CHEBI:15378"/>
        <dbReference type="ChEBI" id="CHEBI:30616"/>
        <dbReference type="ChEBI" id="CHEBI:43474"/>
        <dbReference type="ChEBI" id="CHEBI:456216"/>
    </reaction>
    <physiologicalReaction direction="left-to-right" evidence="9">
        <dbReference type="Rhea" id="RHEA:13066"/>
    </physiologicalReaction>
</comment>
<accession>J5JE61</accession>
<feature type="domain" description="BCS1 N-terminal" evidence="11">
    <location>
        <begin position="123"/>
        <end position="184"/>
    </location>
</feature>
<sequence length="458" mass="50736">MSSNVFGTLYSQVSFLDTFFPGLGVALGYIHPLASGNSHLGAQLLCTLGLVVFIVKYTYRRVKETLEDHFRMTHTTYSSTGYNRNHSLGGRDPLSSRPRRLKKLEKENIKLSAVEYPQTVEDSSWRGERLSLTGFGTSSRMLQDFIDDCRTAYEKKEKGKTAVYVNGDGWTLATRRGQRHMVTVVLPEAVKTDFLGDVAEYLNPEARAWYADRGLPYHRGYLLHGKPGTGKSSLSFAAAGQFNLDIYVLNLAKDIDAIEAAKSRVGDVTGSTTDSTGDSVTLSGLLNALDGVASEEGRLLVMTTNHVDHIGAAIIRPGRVDKMIEFGLASRQTLLGLFRFIYMPLSSNTERERDTDEGVVKSQDAQDIQELAVRFADRVPEMKYSPAKVLSFLIAHKHSPRDAVENVIPWIGNGGEGFVPLRRQTSTMHTKIEEMFDVSASVSASAGMEDMQWFTILE</sequence>
<comment type="subcellular location">
    <subcellularLocation>
        <location evidence="1">Mitochondrion membrane</location>
    </subcellularLocation>
</comment>
<dbReference type="InterPro" id="IPR014851">
    <property type="entry name" value="BCS1_N"/>
</dbReference>
<name>J5JE61_BEAB2</name>
<evidence type="ECO:0000313" key="13">
    <source>
        <dbReference type="EMBL" id="EJP62026.1"/>
    </source>
</evidence>
<dbReference type="EMBL" id="JH725193">
    <property type="protein sequence ID" value="EJP62026.1"/>
    <property type="molecule type" value="Genomic_DNA"/>
</dbReference>
<keyword evidence="6" id="KW-1133">Transmembrane helix</keyword>
<proteinExistence type="predicted"/>
<dbReference type="InterPro" id="IPR050747">
    <property type="entry name" value="Mitochondrial_chaperone_BCS1"/>
</dbReference>
<reference evidence="13 14" key="1">
    <citation type="journal article" date="2012" name="Sci. Rep.">
        <title>Genomic perspectives on the evolution of fungal entomopathogenicity in Beauveria bassiana.</title>
        <authorList>
            <person name="Xiao G."/>
            <person name="Ying S.H."/>
            <person name="Zheng P."/>
            <person name="Wang Z.L."/>
            <person name="Zhang S."/>
            <person name="Xie X.Q."/>
            <person name="Shang Y."/>
            <person name="St Leger R.J."/>
            <person name="Zhao G.P."/>
            <person name="Wang C."/>
            <person name="Feng M.G."/>
        </authorList>
    </citation>
    <scope>NUCLEOTIDE SEQUENCE [LARGE SCALE GENOMIC DNA]</scope>
    <source>
        <strain evidence="13 14">ARSEF 2860</strain>
    </source>
</reference>
<keyword evidence="3" id="KW-0547">Nucleotide-binding</keyword>
<evidence type="ECO:0000256" key="6">
    <source>
        <dbReference type="ARBA" id="ARBA00022989"/>
    </source>
</evidence>
<dbReference type="Pfam" id="PF00004">
    <property type="entry name" value="AAA"/>
    <property type="match status" value="1"/>
</dbReference>
<dbReference type="Proteomes" id="UP000002762">
    <property type="component" value="Unassembled WGS sequence"/>
</dbReference>
<dbReference type="InterPro" id="IPR003959">
    <property type="entry name" value="ATPase_AAA_core"/>
</dbReference>
<dbReference type="GO" id="GO:0016887">
    <property type="term" value="F:ATP hydrolysis activity"/>
    <property type="evidence" value="ECO:0007669"/>
    <property type="project" value="InterPro"/>
</dbReference>
<dbReference type="GO" id="GO:0005524">
    <property type="term" value="F:ATP binding"/>
    <property type="evidence" value="ECO:0007669"/>
    <property type="project" value="UniProtKB-KW"/>
</dbReference>
<dbReference type="Gene3D" id="3.40.50.300">
    <property type="entry name" value="P-loop containing nucleotide triphosphate hydrolases"/>
    <property type="match status" value="2"/>
</dbReference>
<dbReference type="Pfam" id="PF08740">
    <property type="entry name" value="BCS1_N"/>
    <property type="match status" value="1"/>
</dbReference>
<dbReference type="InParanoid" id="J5JE61"/>
<dbReference type="STRING" id="655819.J5JE61"/>
<evidence type="ECO:0000256" key="2">
    <source>
        <dbReference type="ARBA" id="ARBA00022692"/>
    </source>
</evidence>
<dbReference type="SUPFAM" id="SSF52540">
    <property type="entry name" value="P-loop containing nucleoside triphosphate hydrolases"/>
    <property type="match status" value="1"/>
</dbReference>
<gene>
    <name evidence="13" type="ORF">BBA_09074</name>
</gene>
<dbReference type="PANTHER" id="PTHR23070">
    <property type="entry name" value="BCS1 AAA-TYPE ATPASE"/>
    <property type="match status" value="1"/>
</dbReference>
<evidence type="ECO:0000256" key="8">
    <source>
        <dbReference type="ARBA" id="ARBA00023136"/>
    </source>
</evidence>
<keyword evidence="14" id="KW-1185">Reference proteome</keyword>
<evidence type="ECO:0000259" key="12">
    <source>
        <dbReference type="Pfam" id="PF25426"/>
    </source>
</evidence>
<dbReference type="HOGENOM" id="CLU_010189_4_4_1"/>